<dbReference type="Pfam" id="PF00355">
    <property type="entry name" value="Rieske"/>
    <property type="match status" value="1"/>
</dbReference>
<proteinExistence type="predicted"/>
<dbReference type="PROSITE" id="PS51296">
    <property type="entry name" value="RIESKE"/>
    <property type="match status" value="1"/>
</dbReference>
<name>A0A2S7K176_9PROT</name>
<evidence type="ECO:0000256" key="3">
    <source>
        <dbReference type="ARBA" id="ARBA00023004"/>
    </source>
</evidence>
<dbReference type="RefSeq" id="WP_104831479.1">
    <property type="nucleotide sequence ID" value="NZ_PJCH01000015.1"/>
</dbReference>
<dbReference type="GO" id="GO:0051537">
    <property type="term" value="F:2 iron, 2 sulfur cluster binding"/>
    <property type="evidence" value="ECO:0007669"/>
    <property type="project" value="UniProtKB-KW"/>
</dbReference>
<reference evidence="6 7" key="1">
    <citation type="submission" date="2017-12" db="EMBL/GenBank/DDBJ databases">
        <authorList>
            <person name="Hurst M.R.H."/>
        </authorList>
    </citation>
    <scope>NUCLEOTIDE SEQUENCE [LARGE SCALE GENOMIC DNA]</scope>
    <source>
        <strain evidence="6 7">SY-3-19</strain>
    </source>
</reference>
<evidence type="ECO:0000259" key="5">
    <source>
        <dbReference type="PROSITE" id="PS51296"/>
    </source>
</evidence>
<dbReference type="EMBL" id="PJCH01000015">
    <property type="protein sequence ID" value="PQA86267.1"/>
    <property type="molecule type" value="Genomic_DNA"/>
</dbReference>
<gene>
    <name evidence="6" type="ORF">CW354_18125</name>
</gene>
<dbReference type="AlphaFoldDB" id="A0A2S7K176"/>
<dbReference type="OrthoDB" id="9800167at2"/>
<dbReference type="Gene3D" id="2.102.10.10">
    <property type="entry name" value="Rieske [2Fe-2S] iron-sulphur domain"/>
    <property type="match status" value="1"/>
</dbReference>
<dbReference type="SUPFAM" id="SSF50022">
    <property type="entry name" value="ISP domain"/>
    <property type="match status" value="1"/>
</dbReference>
<keyword evidence="1" id="KW-0001">2Fe-2S</keyword>
<dbReference type="Proteomes" id="UP000239504">
    <property type="component" value="Unassembled WGS sequence"/>
</dbReference>
<evidence type="ECO:0000313" key="6">
    <source>
        <dbReference type="EMBL" id="PQA86267.1"/>
    </source>
</evidence>
<evidence type="ECO:0000256" key="2">
    <source>
        <dbReference type="ARBA" id="ARBA00022723"/>
    </source>
</evidence>
<organism evidence="6 7">
    <name type="scientific">Hyphococcus luteus</name>
    <dbReference type="NCBI Taxonomy" id="2058213"/>
    <lineage>
        <taxon>Bacteria</taxon>
        <taxon>Pseudomonadati</taxon>
        <taxon>Pseudomonadota</taxon>
        <taxon>Alphaproteobacteria</taxon>
        <taxon>Parvularculales</taxon>
        <taxon>Parvularculaceae</taxon>
        <taxon>Hyphococcus</taxon>
    </lineage>
</organism>
<evidence type="ECO:0000313" key="7">
    <source>
        <dbReference type="Proteomes" id="UP000239504"/>
    </source>
</evidence>
<evidence type="ECO:0000256" key="1">
    <source>
        <dbReference type="ARBA" id="ARBA00022714"/>
    </source>
</evidence>
<feature type="domain" description="Rieske" evidence="5">
    <location>
        <begin position="5"/>
        <end position="101"/>
    </location>
</feature>
<sequence>MKNVLRLCAESEVIEGVPVSVEIEGIPPLAVYRVDDEIYVTNRTCTHGDADLTEGFQEGDLIECPFHGGSFSIKTGGVVNLPCSVPLKTYSAQVVDGFVCIEKPE</sequence>
<dbReference type="CDD" id="cd03528">
    <property type="entry name" value="Rieske_RO_ferredoxin"/>
    <property type="match status" value="1"/>
</dbReference>
<keyword evidence="3" id="KW-0408">Iron</keyword>
<keyword evidence="2" id="KW-0479">Metal-binding</keyword>
<evidence type="ECO:0000256" key="4">
    <source>
        <dbReference type="ARBA" id="ARBA00023014"/>
    </source>
</evidence>
<comment type="caution">
    <text evidence="6">The sequence shown here is derived from an EMBL/GenBank/DDBJ whole genome shotgun (WGS) entry which is preliminary data.</text>
</comment>
<keyword evidence="7" id="KW-1185">Reference proteome</keyword>
<accession>A0A2S7K176</accession>
<keyword evidence="4" id="KW-0411">Iron-sulfur</keyword>
<protein>
    <submittedName>
        <fullName evidence="6">(2Fe-2S)-binding protein</fullName>
    </submittedName>
</protein>
<dbReference type="InterPro" id="IPR017941">
    <property type="entry name" value="Rieske_2Fe-2S"/>
</dbReference>
<dbReference type="GO" id="GO:0046872">
    <property type="term" value="F:metal ion binding"/>
    <property type="evidence" value="ECO:0007669"/>
    <property type="project" value="UniProtKB-KW"/>
</dbReference>
<dbReference type="InterPro" id="IPR036922">
    <property type="entry name" value="Rieske_2Fe-2S_sf"/>
</dbReference>